<dbReference type="OrthoDB" id="9801228at2"/>
<dbReference type="RefSeq" id="WP_036531468.1">
    <property type="nucleotide sequence ID" value="NZ_JJML01000008.1"/>
</dbReference>
<dbReference type="Gene3D" id="2.60.300.12">
    <property type="entry name" value="HesB-like domain"/>
    <property type="match status" value="1"/>
</dbReference>
<dbReference type="InterPro" id="IPR035903">
    <property type="entry name" value="HesB-like_dom_sf"/>
</dbReference>
<dbReference type="Proteomes" id="UP000030170">
    <property type="component" value="Unassembled WGS sequence"/>
</dbReference>
<keyword evidence="3" id="KW-1185">Reference proteome</keyword>
<dbReference type="InterPro" id="IPR000361">
    <property type="entry name" value="ATAP_core_dom"/>
</dbReference>
<name>A0A098TM93_9CYAN</name>
<evidence type="ECO:0000313" key="3">
    <source>
        <dbReference type="Proteomes" id="UP000030170"/>
    </source>
</evidence>
<dbReference type="PANTHER" id="PTHR43011:SF1">
    <property type="entry name" value="IRON-SULFUR CLUSTER ASSEMBLY 2 HOMOLOG, MITOCHONDRIAL"/>
    <property type="match status" value="1"/>
</dbReference>
<gene>
    <name evidence="2" type="ORF">DO97_20460</name>
</gene>
<dbReference type="GO" id="GO:0016226">
    <property type="term" value="P:iron-sulfur cluster assembly"/>
    <property type="evidence" value="ECO:0007669"/>
    <property type="project" value="InterPro"/>
</dbReference>
<feature type="domain" description="Core" evidence="1">
    <location>
        <begin position="2"/>
        <end position="103"/>
    </location>
</feature>
<dbReference type="Pfam" id="PF01521">
    <property type="entry name" value="Fe-S_biosyn"/>
    <property type="match status" value="1"/>
</dbReference>
<dbReference type="AlphaFoldDB" id="A0A098TM93"/>
<dbReference type="NCBIfam" id="TIGR00049">
    <property type="entry name" value="iron-sulfur cluster assembly accessory protein"/>
    <property type="match status" value="1"/>
</dbReference>
<dbReference type="InterPro" id="IPR016092">
    <property type="entry name" value="ATAP"/>
</dbReference>
<reference evidence="2 3" key="1">
    <citation type="journal article" date="2014" name="Mol. Ecol.">
        <title>Evolution of Synechococcus.</title>
        <authorList>
            <person name="Dvorak P."/>
            <person name="Casamatta D."/>
            <person name="Hasler P."/>
            <person name="Poulickova A."/>
            <person name="Ondrej V."/>
            <person name="Sanges R."/>
        </authorList>
    </citation>
    <scope>NUCLEOTIDE SEQUENCE [LARGE SCALE GENOMIC DNA]</scope>
    <source>
        <strain evidence="2 3">CAUP A 1101</strain>
    </source>
</reference>
<dbReference type="STRING" id="1497020.DO97_20460"/>
<evidence type="ECO:0000259" key="1">
    <source>
        <dbReference type="Pfam" id="PF01521"/>
    </source>
</evidence>
<dbReference type="GO" id="GO:0051539">
    <property type="term" value="F:4 iron, 4 sulfur cluster binding"/>
    <property type="evidence" value="ECO:0007669"/>
    <property type="project" value="TreeGrafter"/>
</dbReference>
<sequence>MVHLSEAAAREVKRLRSSRQQPNALFRLRVEASGCEGLSYALELAPSMQLQDQTFECHGIQVLVDPQSLPYVKNLQIDYAEDLMGGCFRFHNANATKTCGCGNSFSINSCEES</sequence>
<dbReference type="GO" id="GO:0051537">
    <property type="term" value="F:2 iron, 2 sulfur cluster binding"/>
    <property type="evidence" value="ECO:0007669"/>
    <property type="project" value="TreeGrafter"/>
</dbReference>
<dbReference type="PANTHER" id="PTHR43011">
    <property type="entry name" value="IRON-SULFUR CLUSTER ASSEMBLY 2 HOMOLOG, MITOCHONDRIAL"/>
    <property type="match status" value="1"/>
</dbReference>
<proteinExistence type="predicted"/>
<protein>
    <recommendedName>
        <fullName evidence="1">Core domain-containing protein</fullName>
    </recommendedName>
</protein>
<evidence type="ECO:0000313" key="2">
    <source>
        <dbReference type="EMBL" id="KGF73435.1"/>
    </source>
</evidence>
<comment type="caution">
    <text evidence="2">The sequence shown here is derived from an EMBL/GenBank/DDBJ whole genome shotgun (WGS) entry which is preliminary data.</text>
</comment>
<accession>A0A098TM93</accession>
<dbReference type="GO" id="GO:0005506">
    <property type="term" value="F:iron ion binding"/>
    <property type="evidence" value="ECO:0007669"/>
    <property type="project" value="TreeGrafter"/>
</dbReference>
<dbReference type="SUPFAM" id="SSF89360">
    <property type="entry name" value="HesB-like domain"/>
    <property type="match status" value="1"/>
</dbReference>
<organism evidence="2 3">
    <name type="scientific">Neosynechococcus sphagnicola sy1</name>
    <dbReference type="NCBI Taxonomy" id="1497020"/>
    <lineage>
        <taxon>Bacteria</taxon>
        <taxon>Bacillati</taxon>
        <taxon>Cyanobacteriota</taxon>
        <taxon>Cyanophyceae</taxon>
        <taxon>Neosynechococcales</taxon>
        <taxon>Neosynechococcaceae</taxon>
        <taxon>Neosynechococcus</taxon>
    </lineage>
</organism>
<dbReference type="EMBL" id="JJML01000008">
    <property type="protein sequence ID" value="KGF73435.1"/>
    <property type="molecule type" value="Genomic_DNA"/>
</dbReference>